<proteinExistence type="predicted"/>
<dbReference type="InterPro" id="IPR003347">
    <property type="entry name" value="JmjC_dom"/>
</dbReference>
<dbReference type="Pfam" id="PF13621">
    <property type="entry name" value="Cupin_8"/>
    <property type="match status" value="1"/>
</dbReference>
<dbReference type="SUPFAM" id="SSF51197">
    <property type="entry name" value="Clavaminate synthase-like"/>
    <property type="match status" value="1"/>
</dbReference>
<dbReference type="PROSITE" id="PS51184">
    <property type="entry name" value="JMJC"/>
    <property type="match status" value="1"/>
</dbReference>
<dbReference type="Proteomes" id="UP001209540">
    <property type="component" value="Unassembled WGS sequence"/>
</dbReference>
<dbReference type="GO" id="GO:0005737">
    <property type="term" value="C:cytoplasm"/>
    <property type="evidence" value="ECO:0007669"/>
    <property type="project" value="TreeGrafter"/>
</dbReference>
<evidence type="ECO:0000313" key="3">
    <source>
        <dbReference type="Proteomes" id="UP001209540"/>
    </source>
</evidence>
<reference evidence="2" key="2">
    <citation type="submission" date="2023-02" db="EMBL/GenBank/DDBJ databases">
        <authorList>
            <consortium name="DOE Joint Genome Institute"/>
            <person name="Mondo S.J."/>
            <person name="Chang Y."/>
            <person name="Wang Y."/>
            <person name="Ahrendt S."/>
            <person name="Andreopoulos W."/>
            <person name="Barry K."/>
            <person name="Beard J."/>
            <person name="Benny G.L."/>
            <person name="Blankenship S."/>
            <person name="Bonito G."/>
            <person name="Cuomo C."/>
            <person name="Desiro A."/>
            <person name="Gervers K.A."/>
            <person name="Hundley H."/>
            <person name="Kuo A."/>
            <person name="LaButti K."/>
            <person name="Lang B.F."/>
            <person name="Lipzen A."/>
            <person name="O'Donnell K."/>
            <person name="Pangilinan J."/>
            <person name="Reynolds N."/>
            <person name="Sandor L."/>
            <person name="Smith M.W."/>
            <person name="Tsang A."/>
            <person name="Grigoriev I.V."/>
            <person name="Stajich J.E."/>
            <person name="Spatafora J.W."/>
        </authorList>
    </citation>
    <scope>NUCLEOTIDE SEQUENCE</scope>
    <source>
        <strain evidence="2">RSA 2281</strain>
    </source>
</reference>
<dbReference type="GO" id="GO:0043565">
    <property type="term" value="F:sequence-specific DNA binding"/>
    <property type="evidence" value="ECO:0007669"/>
    <property type="project" value="TreeGrafter"/>
</dbReference>
<evidence type="ECO:0000259" key="1">
    <source>
        <dbReference type="PROSITE" id="PS51184"/>
    </source>
</evidence>
<dbReference type="PANTHER" id="PTHR12480:SF6">
    <property type="entry name" value="2-OXOGLUTARATE AND IRON-DEPENDENT OXYGENASE JMJD4"/>
    <property type="match status" value="1"/>
</dbReference>
<organism evidence="2 3">
    <name type="scientific">Phascolomyces articulosus</name>
    <dbReference type="NCBI Taxonomy" id="60185"/>
    <lineage>
        <taxon>Eukaryota</taxon>
        <taxon>Fungi</taxon>
        <taxon>Fungi incertae sedis</taxon>
        <taxon>Mucoromycota</taxon>
        <taxon>Mucoromycotina</taxon>
        <taxon>Mucoromycetes</taxon>
        <taxon>Mucorales</taxon>
        <taxon>Lichtheimiaceae</taxon>
        <taxon>Phascolomyces</taxon>
    </lineage>
</organism>
<dbReference type="Gene3D" id="2.60.120.650">
    <property type="entry name" value="Cupin"/>
    <property type="match status" value="1"/>
</dbReference>
<dbReference type="EMBL" id="JAIXMP010000024">
    <property type="protein sequence ID" value="KAI9254477.1"/>
    <property type="molecule type" value="Genomic_DNA"/>
</dbReference>
<keyword evidence="3" id="KW-1185">Reference proteome</keyword>
<dbReference type="InterPro" id="IPR050910">
    <property type="entry name" value="JMJD6_ArgDemeth/LysHydrox"/>
</dbReference>
<name>A0AAD5K3N5_9FUNG</name>
<comment type="caution">
    <text evidence="2">The sequence shown here is derived from an EMBL/GenBank/DDBJ whole genome shotgun (WGS) entry which is preliminary data.</text>
</comment>
<accession>A0AAD5K3N5</accession>
<sequence>MEGNEVCIRYYEDIPTYDFFLQNHLLPNIPALIGPALTKNWKARHEWVTKKENSNNNDNKNQPEWEPRLDYLNEQFGKAMVNVADCIERDFTDQKRSDMTFEEFIKLWPDGRYYLKDWHFVRAYPEYQAYEVPHIFADDWMNEYWLQENKDDYRFVYMGGDGTFTPLHSDVYKSYSWSSNICGIKRWVFIPPGDEKYLKDRFGNLVYDLRNYDHQQFPNVEKARKLIYYQRDGTTIFVPSGWHHQVDNIGMTISINHNWSNACNLGLTFRSLTSDLYDVERSIDDLRQSMPPMEFVQTCQQLLLAHSGWDWCIFVKMLNCISQRLSKQIKSPDHDEAEQQPPLFSLSLQPKVEWQAQQILIVLEEWKHKSAFLNEYLKQEGLDDLIQNIERSLLPLLKSK</sequence>
<evidence type="ECO:0000313" key="2">
    <source>
        <dbReference type="EMBL" id="KAI9254477.1"/>
    </source>
</evidence>
<dbReference type="PANTHER" id="PTHR12480">
    <property type="entry name" value="ARGININE DEMETHYLASE AND LYSYL-HYDROXYLASE JMJD"/>
    <property type="match status" value="1"/>
</dbReference>
<gene>
    <name evidence="2" type="ORF">BDA99DRAFT_485790</name>
</gene>
<reference evidence="2" key="1">
    <citation type="journal article" date="2022" name="IScience">
        <title>Evolution of zygomycete secretomes and the origins of terrestrial fungal ecologies.</title>
        <authorList>
            <person name="Chang Y."/>
            <person name="Wang Y."/>
            <person name="Mondo S."/>
            <person name="Ahrendt S."/>
            <person name="Andreopoulos W."/>
            <person name="Barry K."/>
            <person name="Beard J."/>
            <person name="Benny G.L."/>
            <person name="Blankenship S."/>
            <person name="Bonito G."/>
            <person name="Cuomo C."/>
            <person name="Desiro A."/>
            <person name="Gervers K.A."/>
            <person name="Hundley H."/>
            <person name="Kuo A."/>
            <person name="LaButti K."/>
            <person name="Lang B.F."/>
            <person name="Lipzen A."/>
            <person name="O'Donnell K."/>
            <person name="Pangilinan J."/>
            <person name="Reynolds N."/>
            <person name="Sandor L."/>
            <person name="Smith M.E."/>
            <person name="Tsang A."/>
            <person name="Grigoriev I.V."/>
            <person name="Stajich J.E."/>
            <person name="Spatafora J.W."/>
        </authorList>
    </citation>
    <scope>NUCLEOTIDE SEQUENCE</scope>
    <source>
        <strain evidence="2">RSA 2281</strain>
    </source>
</reference>
<feature type="domain" description="JmjC" evidence="1">
    <location>
        <begin position="121"/>
        <end position="276"/>
    </location>
</feature>
<protein>
    <recommendedName>
        <fullName evidence="1">JmjC domain-containing protein</fullName>
    </recommendedName>
</protein>
<dbReference type="SMART" id="SM00558">
    <property type="entry name" value="JmjC"/>
    <property type="match status" value="1"/>
</dbReference>
<dbReference type="InterPro" id="IPR041667">
    <property type="entry name" value="Cupin_8"/>
</dbReference>
<dbReference type="GO" id="GO:0045905">
    <property type="term" value="P:positive regulation of translational termination"/>
    <property type="evidence" value="ECO:0007669"/>
    <property type="project" value="TreeGrafter"/>
</dbReference>
<dbReference type="GO" id="GO:0016706">
    <property type="term" value="F:2-oxoglutarate-dependent dioxygenase activity"/>
    <property type="evidence" value="ECO:0007669"/>
    <property type="project" value="TreeGrafter"/>
</dbReference>
<dbReference type="AlphaFoldDB" id="A0AAD5K3N5"/>
<dbReference type="GO" id="GO:0005634">
    <property type="term" value="C:nucleus"/>
    <property type="evidence" value="ECO:0007669"/>
    <property type="project" value="TreeGrafter"/>
</dbReference>